<gene>
    <name evidence="2" type="ORF">DAMNIGENAA_10980</name>
</gene>
<organism evidence="2 3">
    <name type="scientific">Desulforhabdus amnigena</name>
    <dbReference type="NCBI Taxonomy" id="40218"/>
    <lineage>
        <taxon>Bacteria</taxon>
        <taxon>Pseudomonadati</taxon>
        <taxon>Thermodesulfobacteriota</taxon>
        <taxon>Syntrophobacteria</taxon>
        <taxon>Syntrophobacterales</taxon>
        <taxon>Syntrophobacteraceae</taxon>
        <taxon>Desulforhabdus</taxon>
    </lineage>
</organism>
<feature type="domain" description="PilZ" evidence="1">
    <location>
        <begin position="56"/>
        <end position="166"/>
    </location>
</feature>
<evidence type="ECO:0000313" key="2">
    <source>
        <dbReference type="EMBL" id="GLI33665.1"/>
    </source>
</evidence>
<dbReference type="SUPFAM" id="SSF141371">
    <property type="entry name" value="PilZ domain-like"/>
    <property type="match status" value="1"/>
</dbReference>
<keyword evidence="3" id="KW-1185">Reference proteome</keyword>
<evidence type="ECO:0000259" key="1">
    <source>
        <dbReference type="Pfam" id="PF07238"/>
    </source>
</evidence>
<dbReference type="RefSeq" id="WP_281792795.1">
    <property type="nucleotide sequence ID" value="NZ_BSDR01000001.1"/>
</dbReference>
<dbReference type="GO" id="GO:0035438">
    <property type="term" value="F:cyclic-di-GMP binding"/>
    <property type="evidence" value="ECO:0007669"/>
    <property type="project" value="InterPro"/>
</dbReference>
<sequence>MKKDVIYSMRMNKRVREALRKAADRECRTVASLLDKIIIDYLTKEGFSLRENFTEERRKYPRKEITLSALTHLKNGTRLDPLPGVILDISMGGVLVTYPKGSEFKITSVGQLPNFELSFQLPNVSETIRLDCDARRIMDDGNQIQVGATFRDLSENTAEKLRTCLF</sequence>
<dbReference type="Gene3D" id="2.40.10.220">
    <property type="entry name" value="predicted glycosyltransferase like domains"/>
    <property type="match status" value="1"/>
</dbReference>
<proteinExistence type="predicted"/>
<accession>A0A9W6FTE1</accession>
<protein>
    <recommendedName>
        <fullName evidence="1">PilZ domain-containing protein</fullName>
    </recommendedName>
</protein>
<dbReference type="EMBL" id="BSDR01000001">
    <property type="protein sequence ID" value="GLI33665.1"/>
    <property type="molecule type" value="Genomic_DNA"/>
</dbReference>
<dbReference type="Pfam" id="PF07238">
    <property type="entry name" value="PilZ"/>
    <property type="match status" value="1"/>
</dbReference>
<reference evidence="2" key="1">
    <citation type="submission" date="2022-12" db="EMBL/GenBank/DDBJ databases">
        <title>Reference genome sequencing for broad-spectrum identification of bacterial and archaeal isolates by mass spectrometry.</title>
        <authorList>
            <person name="Sekiguchi Y."/>
            <person name="Tourlousse D.M."/>
        </authorList>
    </citation>
    <scope>NUCLEOTIDE SEQUENCE</scope>
    <source>
        <strain evidence="2">ASRB1</strain>
    </source>
</reference>
<evidence type="ECO:0000313" key="3">
    <source>
        <dbReference type="Proteomes" id="UP001144372"/>
    </source>
</evidence>
<comment type="caution">
    <text evidence="2">The sequence shown here is derived from an EMBL/GenBank/DDBJ whole genome shotgun (WGS) entry which is preliminary data.</text>
</comment>
<dbReference type="Proteomes" id="UP001144372">
    <property type="component" value="Unassembled WGS sequence"/>
</dbReference>
<dbReference type="AlphaFoldDB" id="A0A9W6FTE1"/>
<name>A0A9W6FTE1_9BACT</name>
<dbReference type="InterPro" id="IPR009875">
    <property type="entry name" value="PilZ_domain"/>
</dbReference>